<protein>
    <submittedName>
        <fullName evidence="3">Uncharacterized conserved protein</fullName>
    </submittedName>
</protein>
<feature type="domain" description="GmrSD restriction endonucleases C-terminal" evidence="2">
    <location>
        <begin position="463"/>
        <end position="575"/>
    </location>
</feature>
<accession>A0A380K821</accession>
<dbReference type="Pfam" id="PF07510">
    <property type="entry name" value="GmrSD_C"/>
    <property type="match status" value="1"/>
</dbReference>
<evidence type="ECO:0000259" key="2">
    <source>
        <dbReference type="Pfam" id="PF07510"/>
    </source>
</evidence>
<dbReference type="PANTHER" id="PTHR35149">
    <property type="entry name" value="SLL5132 PROTEIN"/>
    <property type="match status" value="1"/>
</dbReference>
<dbReference type="AlphaFoldDB" id="A0A380K821"/>
<dbReference type="OrthoDB" id="9798761at2"/>
<evidence type="ECO:0000313" key="3">
    <source>
        <dbReference type="EMBL" id="SUN61245.1"/>
    </source>
</evidence>
<dbReference type="InterPro" id="IPR011089">
    <property type="entry name" value="GmrSD_C"/>
</dbReference>
<dbReference type="Proteomes" id="UP000254924">
    <property type="component" value="Unassembled WGS sequence"/>
</dbReference>
<name>A0A380K821_9STRE</name>
<keyword evidence="4" id="KW-1185">Reference proteome</keyword>
<proteinExistence type="predicted"/>
<dbReference type="Pfam" id="PF03235">
    <property type="entry name" value="GmrSD_N"/>
    <property type="match status" value="1"/>
</dbReference>
<feature type="domain" description="GmrSD restriction endonucleases N-terminal" evidence="1">
    <location>
        <begin position="13"/>
        <end position="188"/>
    </location>
</feature>
<dbReference type="InterPro" id="IPR004919">
    <property type="entry name" value="GmrSD_N"/>
</dbReference>
<gene>
    <name evidence="3" type="ORF">NCTC12224_01388</name>
</gene>
<sequence length="594" mass="69306">MTKDHQTLRICDLFAGNYQIPPYQRNFAWTYKEIEQLIQDIEDSCKDAKDCYYIGTLVVDTKNNIIDGQQRSTALTLIALALQNDYGETLLNHIPINFPARKGSNETLQKLYKGELPEEDDEIKRGYHDAKEGLKNVENIERFTHCLLYQVFIFQSILPEHLDLNLYFERFNSRGEQLEAHEIIKAQMMAKLEEADAQRFAEIWDACSEFEVPVIRGLKLSNTKQKEVTLNKNEADASLVQVSVESDSKLSILDALKEDQNSDVVGQEDRVDAGNYTSIINFETLLLYCIGIDKGDDASSVQLDDKKLLQVFDLKDKSSSWVMDFLAELLCLRELFDTYIIKNDRDISSSGETHWVLKKIKIGDKNQSLVNTFEDSLNKKIIMLQSMFAVTYTANRDSRWLYEVMQFLYHHVYSYFDNEELGQLFLDKLEGLAIAYAKERLFSDDACQIKSYHEEVPVYAFNFVDYVLWDNREELKDQFFDADHFRFTYRRSIEHWYPQNPDAESKQERLDDETLHAFSNLAITTGSQNSKFSNLIPAAKYNQWEEIFNRQSLKLQWMAKITDSNGWDKEQIDRMTIEIEELVSDFINTHQKGW</sequence>
<reference evidence="3 4" key="1">
    <citation type="submission" date="2018-06" db="EMBL/GenBank/DDBJ databases">
        <authorList>
            <consortium name="Pathogen Informatics"/>
            <person name="Doyle S."/>
        </authorList>
    </citation>
    <scope>NUCLEOTIDE SEQUENCE [LARGE SCALE GENOMIC DNA]</scope>
    <source>
        <strain evidence="3 4">NCTC12224</strain>
    </source>
</reference>
<dbReference type="EMBL" id="UHFN01000007">
    <property type="protein sequence ID" value="SUN61245.1"/>
    <property type="molecule type" value="Genomic_DNA"/>
</dbReference>
<evidence type="ECO:0000259" key="1">
    <source>
        <dbReference type="Pfam" id="PF03235"/>
    </source>
</evidence>
<organism evidence="3 4">
    <name type="scientific">Streptococcus hyointestinalis</name>
    <dbReference type="NCBI Taxonomy" id="1337"/>
    <lineage>
        <taxon>Bacteria</taxon>
        <taxon>Bacillati</taxon>
        <taxon>Bacillota</taxon>
        <taxon>Bacilli</taxon>
        <taxon>Lactobacillales</taxon>
        <taxon>Streptococcaceae</taxon>
        <taxon>Streptococcus</taxon>
    </lineage>
</organism>
<evidence type="ECO:0000313" key="4">
    <source>
        <dbReference type="Proteomes" id="UP000254924"/>
    </source>
</evidence>
<dbReference type="PANTHER" id="PTHR35149:SF1">
    <property type="entry name" value="DUF5655 DOMAIN-CONTAINING PROTEIN"/>
    <property type="match status" value="1"/>
</dbReference>